<dbReference type="AlphaFoldDB" id="A0AA40FMR1"/>
<dbReference type="EMBL" id="JAHYIQ010000025">
    <property type="protein sequence ID" value="KAK1121716.1"/>
    <property type="molecule type" value="Genomic_DNA"/>
</dbReference>
<protein>
    <submittedName>
        <fullName evidence="1">Uncharacterized protein</fullName>
    </submittedName>
</protein>
<evidence type="ECO:0000313" key="1">
    <source>
        <dbReference type="EMBL" id="KAK1121716.1"/>
    </source>
</evidence>
<keyword evidence="2" id="KW-1185">Reference proteome</keyword>
<dbReference type="Proteomes" id="UP001177670">
    <property type="component" value="Unassembled WGS sequence"/>
</dbReference>
<accession>A0AA40FMR1</accession>
<evidence type="ECO:0000313" key="2">
    <source>
        <dbReference type="Proteomes" id="UP001177670"/>
    </source>
</evidence>
<reference evidence="1" key="1">
    <citation type="submission" date="2021-10" db="EMBL/GenBank/DDBJ databases">
        <title>Melipona bicolor Genome sequencing and assembly.</title>
        <authorList>
            <person name="Araujo N.S."/>
            <person name="Arias M.C."/>
        </authorList>
    </citation>
    <scope>NUCLEOTIDE SEQUENCE</scope>
    <source>
        <strain evidence="1">USP_2M_L1-L4_2017</strain>
        <tissue evidence="1">Whole body</tissue>
    </source>
</reference>
<proteinExistence type="predicted"/>
<organism evidence="1 2">
    <name type="scientific">Melipona bicolor</name>
    <dbReference type="NCBI Taxonomy" id="60889"/>
    <lineage>
        <taxon>Eukaryota</taxon>
        <taxon>Metazoa</taxon>
        <taxon>Ecdysozoa</taxon>
        <taxon>Arthropoda</taxon>
        <taxon>Hexapoda</taxon>
        <taxon>Insecta</taxon>
        <taxon>Pterygota</taxon>
        <taxon>Neoptera</taxon>
        <taxon>Endopterygota</taxon>
        <taxon>Hymenoptera</taxon>
        <taxon>Apocrita</taxon>
        <taxon>Aculeata</taxon>
        <taxon>Apoidea</taxon>
        <taxon>Anthophila</taxon>
        <taxon>Apidae</taxon>
        <taxon>Melipona</taxon>
    </lineage>
</organism>
<comment type="caution">
    <text evidence="1">The sequence shown here is derived from an EMBL/GenBank/DDBJ whole genome shotgun (WGS) entry which is preliminary data.</text>
</comment>
<name>A0AA40FMR1_9HYME</name>
<sequence>MSVRHWVRLQSSLAKKLMAKNTFRICRSKSPAIATIASREQQYRADRIERRDGEGHTWWRAVEGRRQGGRNTSGTQYHSATRQTVIPTCLVFEASELAEAAFVDYPSGKQGALLSIGPTICHLQPPPPPPILTQYCLALA</sequence>
<gene>
    <name evidence="1" type="ORF">K0M31_010027</name>
</gene>